<gene>
    <name evidence="2" type="ORF">NV381_37605</name>
</gene>
<accession>A0ABT1YVB3</accession>
<feature type="region of interest" description="Disordered" evidence="1">
    <location>
        <begin position="44"/>
        <end position="63"/>
    </location>
</feature>
<dbReference type="RefSeq" id="WP_258218378.1">
    <property type="nucleotide sequence ID" value="NZ_JANQBD010000060.1"/>
</dbReference>
<comment type="caution">
    <text evidence="2">The sequence shown here is derived from an EMBL/GenBank/DDBJ whole genome shotgun (WGS) entry which is preliminary data.</text>
</comment>
<proteinExistence type="predicted"/>
<reference evidence="2 3" key="1">
    <citation type="submission" date="2022-08" db="EMBL/GenBank/DDBJ databases">
        <title>Paenibacillus endoradicis sp. nov., Paenibacillus radicibacter sp. nov and Paenibacillus pararadicis sp. nov., three cold-adapted plant growth-promoting bacteria isolated from root of Larix gmelinii in Great Khingan.</title>
        <authorList>
            <person name="Xue H."/>
        </authorList>
    </citation>
    <scope>NUCLEOTIDE SEQUENCE [LARGE SCALE GENOMIC DNA]</scope>
    <source>
        <strain evidence="2 3">N5-1-1-5</strain>
    </source>
</reference>
<evidence type="ECO:0000313" key="3">
    <source>
        <dbReference type="Proteomes" id="UP001300012"/>
    </source>
</evidence>
<dbReference type="Proteomes" id="UP001300012">
    <property type="component" value="Unassembled WGS sequence"/>
</dbReference>
<evidence type="ECO:0000256" key="1">
    <source>
        <dbReference type="SAM" id="MobiDB-lite"/>
    </source>
</evidence>
<keyword evidence="3" id="KW-1185">Reference proteome</keyword>
<evidence type="ECO:0000313" key="2">
    <source>
        <dbReference type="EMBL" id="MCR8636887.1"/>
    </source>
</evidence>
<dbReference type="EMBL" id="JANQBD010000060">
    <property type="protein sequence ID" value="MCR8636887.1"/>
    <property type="molecule type" value="Genomic_DNA"/>
</dbReference>
<organism evidence="2 3">
    <name type="scientific">Paenibacillus radicis</name>
    <name type="common">ex Xue et al. 2023</name>
    <dbReference type="NCBI Taxonomy" id="2972489"/>
    <lineage>
        <taxon>Bacteria</taxon>
        <taxon>Bacillati</taxon>
        <taxon>Bacillota</taxon>
        <taxon>Bacilli</taxon>
        <taxon>Bacillales</taxon>
        <taxon>Paenibacillaceae</taxon>
        <taxon>Paenibacillus</taxon>
    </lineage>
</organism>
<sequence length="63" mass="7028">MNSKRMLAKRQKSCIDAGFGIGNGFESYLVRAFAVLKVCSRAELSKEPDRMTSSRAELSKELD</sequence>
<protein>
    <submittedName>
        <fullName evidence="2">Uncharacterized protein</fullName>
    </submittedName>
</protein>
<name>A0ABT1YVB3_9BACL</name>